<sequence length="318" mass="36546">MIITHWRRNGDGKMERIPVKKKNYKRYISLYVMMSVSICYYVVYRYAPIFGNIIALKDYNIQAGIFRSNWVEPLNKYFKMFFESPNFRQLLTNTAIISFYKLVFVTFGGISLALLLNEARKKRLRQTVQTASFLPYFLSWVVIYSISQVFFSQSTGLINHAIRQSTGETIPFLSSDKWFRFILIMTDVWKEAGWSSIIYIAAMAGIDPALYEAARVDGAGRLRMIISITLPCIKNVIIMMLILKLGTIMDAGFEQVFIMYSVPVYPVADILDTWVYRVGLQQMNFSLAAAAGLFKSVISFILVVAANKVSKRWGESMW</sequence>
<evidence type="ECO:0000313" key="10">
    <source>
        <dbReference type="Proteomes" id="UP000434223"/>
    </source>
</evidence>
<evidence type="ECO:0000256" key="6">
    <source>
        <dbReference type="ARBA" id="ARBA00023136"/>
    </source>
</evidence>
<evidence type="ECO:0000256" key="1">
    <source>
        <dbReference type="ARBA" id="ARBA00004651"/>
    </source>
</evidence>
<evidence type="ECO:0000259" key="8">
    <source>
        <dbReference type="PROSITE" id="PS50928"/>
    </source>
</evidence>
<dbReference type="PROSITE" id="PS50928">
    <property type="entry name" value="ABC_TM1"/>
    <property type="match status" value="1"/>
</dbReference>
<evidence type="ECO:0000256" key="2">
    <source>
        <dbReference type="ARBA" id="ARBA00022448"/>
    </source>
</evidence>
<dbReference type="Pfam" id="PF00528">
    <property type="entry name" value="BPD_transp_1"/>
    <property type="match status" value="1"/>
</dbReference>
<evidence type="ECO:0000313" key="9">
    <source>
        <dbReference type="EMBL" id="MUB66009.1"/>
    </source>
</evidence>
<dbReference type="SUPFAM" id="SSF161098">
    <property type="entry name" value="MetI-like"/>
    <property type="match status" value="1"/>
</dbReference>
<gene>
    <name evidence="9" type="ORF">GNE07_23595</name>
</gene>
<feature type="domain" description="ABC transmembrane type-1" evidence="8">
    <location>
        <begin position="91"/>
        <end position="306"/>
    </location>
</feature>
<dbReference type="PANTHER" id="PTHR43227">
    <property type="entry name" value="BLL4140 PROTEIN"/>
    <property type="match status" value="1"/>
</dbReference>
<reference evidence="9 10" key="1">
    <citation type="submission" date="2019-09" db="EMBL/GenBank/DDBJ databases">
        <title>Draft genome sequencing of Hungatella hathewayi 123Y-2.</title>
        <authorList>
            <person name="Lv Q."/>
            <person name="Li S."/>
        </authorList>
    </citation>
    <scope>NUCLEOTIDE SEQUENCE [LARGE SCALE GENOMIC DNA]</scope>
    <source>
        <strain evidence="9 10">123Y-2</strain>
    </source>
</reference>
<feature type="transmembrane region" description="Helical" evidence="7">
    <location>
        <begin position="192"/>
        <end position="210"/>
    </location>
</feature>
<feature type="transmembrane region" description="Helical" evidence="7">
    <location>
        <begin position="128"/>
        <end position="147"/>
    </location>
</feature>
<dbReference type="Proteomes" id="UP000434223">
    <property type="component" value="Unassembled WGS sequence"/>
</dbReference>
<dbReference type="Gene3D" id="1.10.3720.10">
    <property type="entry name" value="MetI-like"/>
    <property type="match status" value="1"/>
</dbReference>
<keyword evidence="5 7" id="KW-1133">Transmembrane helix</keyword>
<evidence type="ECO:0000256" key="7">
    <source>
        <dbReference type="RuleBase" id="RU363032"/>
    </source>
</evidence>
<keyword evidence="4 7" id="KW-0812">Transmembrane</keyword>
<evidence type="ECO:0000256" key="4">
    <source>
        <dbReference type="ARBA" id="ARBA00022692"/>
    </source>
</evidence>
<proteinExistence type="inferred from homology"/>
<evidence type="ECO:0000256" key="5">
    <source>
        <dbReference type="ARBA" id="ARBA00022989"/>
    </source>
</evidence>
<keyword evidence="6 7" id="KW-0472">Membrane</keyword>
<keyword evidence="2 7" id="KW-0813">Transport</keyword>
<dbReference type="InterPro" id="IPR000515">
    <property type="entry name" value="MetI-like"/>
</dbReference>
<protein>
    <submittedName>
        <fullName evidence="9">ABC transporter permease subunit</fullName>
    </submittedName>
</protein>
<comment type="caution">
    <text evidence="9">The sequence shown here is derived from an EMBL/GenBank/DDBJ whole genome shotgun (WGS) entry which is preliminary data.</text>
</comment>
<name>A0AAW9WNX1_9FIRM</name>
<feature type="transmembrane region" description="Helical" evidence="7">
    <location>
        <begin position="285"/>
        <end position="307"/>
    </location>
</feature>
<dbReference type="EMBL" id="WNME01000020">
    <property type="protein sequence ID" value="MUB66009.1"/>
    <property type="molecule type" value="Genomic_DNA"/>
</dbReference>
<dbReference type="PANTHER" id="PTHR43227:SF11">
    <property type="entry name" value="BLL4140 PROTEIN"/>
    <property type="match status" value="1"/>
</dbReference>
<comment type="similarity">
    <text evidence="7">Belongs to the binding-protein-dependent transport system permease family.</text>
</comment>
<accession>A0AAW9WNX1</accession>
<dbReference type="GO" id="GO:0005886">
    <property type="term" value="C:plasma membrane"/>
    <property type="evidence" value="ECO:0007669"/>
    <property type="project" value="UniProtKB-SubCell"/>
</dbReference>
<dbReference type="AlphaFoldDB" id="A0AAW9WNX1"/>
<keyword evidence="3" id="KW-1003">Cell membrane</keyword>
<dbReference type="CDD" id="cd06261">
    <property type="entry name" value="TM_PBP2"/>
    <property type="match status" value="1"/>
</dbReference>
<evidence type="ECO:0000256" key="3">
    <source>
        <dbReference type="ARBA" id="ARBA00022475"/>
    </source>
</evidence>
<dbReference type="InterPro" id="IPR035906">
    <property type="entry name" value="MetI-like_sf"/>
</dbReference>
<feature type="transmembrane region" description="Helical" evidence="7">
    <location>
        <begin position="95"/>
        <end position="116"/>
    </location>
</feature>
<feature type="transmembrane region" description="Helical" evidence="7">
    <location>
        <begin position="28"/>
        <end position="47"/>
    </location>
</feature>
<feature type="transmembrane region" description="Helical" evidence="7">
    <location>
        <begin position="222"/>
        <end position="243"/>
    </location>
</feature>
<dbReference type="InterPro" id="IPR050809">
    <property type="entry name" value="UgpAE/MalFG_permease"/>
</dbReference>
<comment type="subcellular location">
    <subcellularLocation>
        <location evidence="1 7">Cell membrane</location>
        <topology evidence="1 7">Multi-pass membrane protein</topology>
    </subcellularLocation>
</comment>
<dbReference type="GO" id="GO:0055085">
    <property type="term" value="P:transmembrane transport"/>
    <property type="evidence" value="ECO:0007669"/>
    <property type="project" value="InterPro"/>
</dbReference>
<organism evidence="9 10">
    <name type="scientific">Hungatella hathewayi</name>
    <dbReference type="NCBI Taxonomy" id="154046"/>
    <lineage>
        <taxon>Bacteria</taxon>
        <taxon>Bacillati</taxon>
        <taxon>Bacillota</taxon>
        <taxon>Clostridia</taxon>
        <taxon>Lachnospirales</taxon>
        <taxon>Lachnospiraceae</taxon>
        <taxon>Hungatella</taxon>
    </lineage>
</organism>